<dbReference type="AlphaFoldDB" id="A0A517PA59"/>
<evidence type="ECO:0000313" key="2">
    <source>
        <dbReference type="EMBL" id="QDT16257.1"/>
    </source>
</evidence>
<feature type="region of interest" description="Disordered" evidence="1">
    <location>
        <begin position="1"/>
        <end position="53"/>
    </location>
</feature>
<evidence type="ECO:0000313" key="3">
    <source>
        <dbReference type="Proteomes" id="UP000318741"/>
    </source>
</evidence>
<protein>
    <submittedName>
        <fullName evidence="2">Uncharacterized protein</fullName>
    </submittedName>
</protein>
<dbReference type="EMBL" id="CP036265">
    <property type="protein sequence ID" value="QDT16257.1"/>
    <property type="molecule type" value="Genomic_DNA"/>
</dbReference>
<organism evidence="2 3">
    <name type="scientific">Alienimonas californiensis</name>
    <dbReference type="NCBI Taxonomy" id="2527989"/>
    <lineage>
        <taxon>Bacteria</taxon>
        <taxon>Pseudomonadati</taxon>
        <taxon>Planctomycetota</taxon>
        <taxon>Planctomycetia</taxon>
        <taxon>Planctomycetales</taxon>
        <taxon>Planctomycetaceae</taxon>
        <taxon>Alienimonas</taxon>
    </lineage>
</organism>
<dbReference type="KEGG" id="acaf:CA12_23580"/>
<gene>
    <name evidence="2" type="ORF">CA12_23580</name>
</gene>
<name>A0A517PA59_9PLAN</name>
<proteinExistence type="predicted"/>
<accession>A0A517PA59</accession>
<sequence>MSALIDAPTVAPPPIFPVTTASRDRRRDDSGPQGGSERRQFGSSQDSGRPEVDELAAAVDRYKLENRRRFITYAELYDVVTSLGYERP</sequence>
<evidence type="ECO:0000256" key="1">
    <source>
        <dbReference type="SAM" id="MobiDB-lite"/>
    </source>
</evidence>
<dbReference type="RefSeq" id="WP_242687870.1">
    <property type="nucleotide sequence ID" value="NZ_CP036265.1"/>
</dbReference>
<keyword evidence="3" id="KW-1185">Reference proteome</keyword>
<dbReference type="Proteomes" id="UP000318741">
    <property type="component" value="Chromosome"/>
</dbReference>
<feature type="compositionally biased region" description="Basic and acidic residues" evidence="1">
    <location>
        <begin position="22"/>
        <end position="40"/>
    </location>
</feature>
<reference evidence="2 3" key="1">
    <citation type="submission" date="2019-02" db="EMBL/GenBank/DDBJ databases">
        <title>Deep-cultivation of Planctomycetes and their phenomic and genomic characterization uncovers novel biology.</title>
        <authorList>
            <person name="Wiegand S."/>
            <person name="Jogler M."/>
            <person name="Boedeker C."/>
            <person name="Pinto D."/>
            <person name="Vollmers J."/>
            <person name="Rivas-Marin E."/>
            <person name="Kohn T."/>
            <person name="Peeters S.H."/>
            <person name="Heuer A."/>
            <person name="Rast P."/>
            <person name="Oberbeckmann S."/>
            <person name="Bunk B."/>
            <person name="Jeske O."/>
            <person name="Meyerdierks A."/>
            <person name="Storesund J.E."/>
            <person name="Kallscheuer N."/>
            <person name="Luecker S."/>
            <person name="Lage O.M."/>
            <person name="Pohl T."/>
            <person name="Merkel B.J."/>
            <person name="Hornburger P."/>
            <person name="Mueller R.-W."/>
            <person name="Bruemmer F."/>
            <person name="Labrenz M."/>
            <person name="Spormann A.M."/>
            <person name="Op den Camp H."/>
            <person name="Overmann J."/>
            <person name="Amann R."/>
            <person name="Jetten M.S.M."/>
            <person name="Mascher T."/>
            <person name="Medema M.H."/>
            <person name="Devos D.P."/>
            <person name="Kaster A.-K."/>
            <person name="Ovreas L."/>
            <person name="Rohde M."/>
            <person name="Galperin M.Y."/>
            <person name="Jogler C."/>
        </authorList>
    </citation>
    <scope>NUCLEOTIDE SEQUENCE [LARGE SCALE GENOMIC DNA]</scope>
    <source>
        <strain evidence="2 3">CA12</strain>
    </source>
</reference>